<sequence length="177" mass="17555">MEDLFKKFIYAGVGFVSRTNDRVQDTINQLVKENKLSQSEGEKIMAELMKNTDTKRKEFETQLGSIAKRVMKGMGVASDADVAELKKAVRGGSSSSKSSAASSKAATGSTGGAKKASGSSAAAGKATTAAKATTKAAGAASTAAKKSAAGSKGGAATAKKSTASGASSEGGSSSSNA</sequence>
<dbReference type="RefSeq" id="WP_345224893.1">
    <property type="nucleotide sequence ID" value="NZ_BAABHA010000008.1"/>
</dbReference>
<feature type="compositionally biased region" description="Low complexity" evidence="1">
    <location>
        <begin position="91"/>
        <end position="177"/>
    </location>
</feature>
<organism evidence="2 3">
    <name type="scientific">Hymenobacter koreensis</name>
    <dbReference type="NCBI Taxonomy" id="1084523"/>
    <lineage>
        <taxon>Bacteria</taxon>
        <taxon>Pseudomonadati</taxon>
        <taxon>Bacteroidota</taxon>
        <taxon>Cytophagia</taxon>
        <taxon>Cytophagales</taxon>
        <taxon>Hymenobacteraceae</taxon>
        <taxon>Hymenobacter</taxon>
    </lineage>
</organism>
<evidence type="ECO:0000256" key="1">
    <source>
        <dbReference type="SAM" id="MobiDB-lite"/>
    </source>
</evidence>
<evidence type="ECO:0008006" key="4">
    <source>
        <dbReference type="Google" id="ProtNLM"/>
    </source>
</evidence>
<reference evidence="3" key="1">
    <citation type="journal article" date="2019" name="Int. J. Syst. Evol. Microbiol.">
        <title>The Global Catalogue of Microorganisms (GCM) 10K type strain sequencing project: providing services to taxonomists for standard genome sequencing and annotation.</title>
        <authorList>
            <consortium name="The Broad Institute Genomics Platform"/>
            <consortium name="The Broad Institute Genome Sequencing Center for Infectious Disease"/>
            <person name="Wu L."/>
            <person name="Ma J."/>
        </authorList>
    </citation>
    <scope>NUCLEOTIDE SEQUENCE [LARGE SCALE GENOMIC DNA]</scope>
    <source>
        <strain evidence="3">JCM 17924</strain>
    </source>
</reference>
<comment type="caution">
    <text evidence="2">The sequence shown here is derived from an EMBL/GenBank/DDBJ whole genome shotgun (WGS) entry which is preliminary data.</text>
</comment>
<evidence type="ECO:0000313" key="3">
    <source>
        <dbReference type="Proteomes" id="UP001500454"/>
    </source>
</evidence>
<dbReference type="Proteomes" id="UP001500454">
    <property type="component" value="Unassembled WGS sequence"/>
</dbReference>
<feature type="region of interest" description="Disordered" evidence="1">
    <location>
        <begin position="87"/>
        <end position="177"/>
    </location>
</feature>
<gene>
    <name evidence="2" type="ORF">GCM10023186_26290</name>
</gene>
<name>A0ABP8J3A4_9BACT</name>
<accession>A0ABP8J3A4</accession>
<dbReference type="EMBL" id="BAABHA010000008">
    <property type="protein sequence ID" value="GAA4384279.1"/>
    <property type="molecule type" value="Genomic_DNA"/>
</dbReference>
<proteinExistence type="predicted"/>
<protein>
    <recommendedName>
        <fullName evidence="4">Polyhydroxyalkanoate synthesis regulator phasin</fullName>
    </recommendedName>
</protein>
<keyword evidence="3" id="KW-1185">Reference proteome</keyword>
<evidence type="ECO:0000313" key="2">
    <source>
        <dbReference type="EMBL" id="GAA4384279.1"/>
    </source>
</evidence>